<accession>A0A6N4SRH0</accession>
<feature type="compositionally biased region" description="Basic residues" evidence="1">
    <location>
        <begin position="58"/>
        <end position="68"/>
    </location>
</feature>
<proteinExistence type="predicted"/>
<sequence length="381" mass="40828">MAKVAKKSASSAKKSVATKKVVAKKADKQKKTAVKVTTTASKKKVAAKPAAKKVAPVAKKKVVAKKATKPVAPAKKAPAAKKPVAKKVAVKAPAKPVAKAAKVVEIKKAAKNVPVAKKAVAAAKAKPAAPVAKKAVPEKTVKIAAPAAKAEVKKEAPVLPAAALAGKVAAKPRRKKKKNDDDDDDEEEVVFRKPVKTAKTSAVKKASSKYISEELTMEGPAPKRVGQITMTSDEKIKLKKALLNKCIDIQKNTVAIAKKAMEDALTSANAEKVTEELSDSFRESMHATRDMYARQANEGVNNLGLLNRINIVEHDKVKFGSVVFTNFQNYFISTGLGEIKVEDLSFQAVSTLAPLFQILVDKKKGDTFMFLDRLYTVIEVF</sequence>
<feature type="compositionally biased region" description="Low complexity" evidence="1">
    <location>
        <begin position="7"/>
        <end position="20"/>
    </location>
</feature>
<organism evidence="2 3">
    <name type="scientific">Cytophaga hutchinsonii (strain ATCC 33406 / DSM 1761 / CIP 103989 / NBRC 15051 / NCIMB 9469 / D465)</name>
    <dbReference type="NCBI Taxonomy" id="269798"/>
    <lineage>
        <taxon>Bacteria</taxon>
        <taxon>Pseudomonadati</taxon>
        <taxon>Bacteroidota</taxon>
        <taxon>Cytophagia</taxon>
        <taxon>Cytophagales</taxon>
        <taxon>Cytophagaceae</taxon>
        <taxon>Cytophaga</taxon>
    </lineage>
</organism>
<feature type="region of interest" description="Disordered" evidence="1">
    <location>
        <begin position="165"/>
        <end position="189"/>
    </location>
</feature>
<dbReference type="AlphaFoldDB" id="A0A6N4SRH0"/>
<keyword evidence="3" id="KW-1185">Reference proteome</keyword>
<gene>
    <name evidence="2" type="ordered locus">CHU_1669</name>
</gene>
<evidence type="ECO:0000313" key="3">
    <source>
        <dbReference type="Proteomes" id="UP000001822"/>
    </source>
</evidence>
<name>A0A6N4SRH0_CYTH3</name>
<dbReference type="EMBL" id="CP000383">
    <property type="protein sequence ID" value="ABG58937.1"/>
    <property type="molecule type" value="Genomic_DNA"/>
</dbReference>
<evidence type="ECO:0000256" key="1">
    <source>
        <dbReference type="SAM" id="MobiDB-lite"/>
    </source>
</evidence>
<dbReference type="Proteomes" id="UP000001822">
    <property type="component" value="Chromosome"/>
</dbReference>
<dbReference type="OrthoDB" id="667380at2"/>
<protein>
    <submittedName>
        <fullName evidence="2">Uncharacterized protein</fullName>
    </submittedName>
</protein>
<reference evidence="2 3" key="1">
    <citation type="journal article" date="2007" name="Appl. Environ. Microbiol.">
        <title>Genome sequence of the cellulolytic gliding bacterium Cytophaga hutchinsonii.</title>
        <authorList>
            <person name="Xie G."/>
            <person name="Bruce D.C."/>
            <person name="Challacombe J.F."/>
            <person name="Chertkov O."/>
            <person name="Detter J.C."/>
            <person name="Gilna P."/>
            <person name="Han C.S."/>
            <person name="Lucas S."/>
            <person name="Misra M."/>
            <person name="Myers G.L."/>
            <person name="Richardson P."/>
            <person name="Tapia R."/>
            <person name="Thayer N."/>
            <person name="Thompson L.S."/>
            <person name="Brettin T.S."/>
            <person name="Henrissat B."/>
            <person name="Wilson D.B."/>
            <person name="McBride M.J."/>
        </authorList>
    </citation>
    <scope>NUCLEOTIDE SEQUENCE [LARGE SCALE GENOMIC DNA]</scope>
    <source>
        <strain evidence="3">ATCC 33406 / DSM 1761 / CIP 103989 / NBRC 15051 / NCIMB 9469 / D465</strain>
    </source>
</reference>
<evidence type="ECO:0000313" key="2">
    <source>
        <dbReference type="EMBL" id="ABG58937.1"/>
    </source>
</evidence>
<feature type="region of interest" description="Disordered" evidence="1">
    <location>
        <begin position="48"/>
        <end position="85"/>
    </location>
</feature>
<feature type="compositionally biased region" description="Low complexity" evidence="1">
    <location>
        <begin position="69"/>
        <end position="82"/>
    </location>
</feature>
<dbReference type="RefSeq" id="WP_011585054.1">
    <property type="nucleotide sequence ID" value="NC_008255.1"/>
</dbReference>
<dbReference type="KEGG" id="chu:CHU_1669"/>
<feature type="region of interest" description="Disordered" evidence="1">
    <location>
        <begin position="1"/>
        <end position="30"/>
    </location>
</feature>
<feature type="compositionally biased region" description="Low complexity" evidence="1">
    <location>
        <begin position="48"/>
        <end position="57"/>
    </location>
</feature>